<dbReference type="AlphaFoldDB" id="A0A9D4DV49"/>
<evidence type="ECO:0000313" key="2">
    <source>
        <dbReference type="Proteomes" id="UP000828390"/>
    </source>
</evidence>
<protein>
    <submittedName>
        <fullName evidence="1">Uncharacterized protein</fullName>
    </submittedName>
</protein>
<name>A0A9D4DV49_DREPO</name>
<comment type="caution">
    <text evidence="1">The sequence shown here is derived from an EMBL/GenBank/DDBJ whole genome shotgun (WGS) entry which is preliminary data.</text>
</comment>
<keyword evidence="2" id="KW-1185">Reference proteome</keyword>
<proteinExistence type="predicted"/>
<dbReference type="EMBL" id="JAIWYP010000010">
    <property type="protein sequence ID" value="KAH3754552.1"/>
    <property type="molecule type" value="Genomic_DNA"/>
</dbReference>
<gene>
    <name evidence="1" type="ORF">DPMN_189228</name>
</gene>
<reference evidence="1" key="2">
    <citation type="submission" date="2020-11" db="EMBL/GenBank/DDBJ databases">
        <authorList>
            <person name="McCartney M.A."/>
            <person name="Auch B."/>
            <person name="Kono T."/>
            <person name="Mallez S."/>
            <person name="Becker A."/>
            <person name="Gohl D.M."/>
            <person name="Silverstein K.A.T."/>
            <person name="Koren S."/>
            <person name="Bechman K.B."/>
            <person name="Herman A."/>
            <person name="Abrahante J.E."/>
            <person name="Garbe J."/>
        </authorList>
    </citation>
    <scope>NUCLEOTIDE SEQUENCE</scope>
    <source>
        <strain evidence="1">Duluth1</strain>
        <tissue evidence="1">Whole animal</tissue>
    </source>
</reference>
<evidence type="ECO:0000313" key="1">
    <source>
        <dbReference type="EMBL" id="KAH3754552.1"/>
    </source>
</evidence>
<organism evidence="1 2">
    <name type="scientific">Dreissena polymorpha</name>
    <name type="common">Zebra mussel</name>
    <name type="synonym">Mytilus polymorpha</name>
    <dbReference type="NCBI Taxonomy" id="45954"/>
    <lineage>
        <taxon>Eukaryota</taxon>
        <taxon>Metazoa</taxon>
        <taxon>Spiralia</taxon>
        <taxon>Lophotrochozoa</taxon>
        <taxon>Mollusca</taxon>
        <taxon>Bivalvia</taxon>
        <taxon>Autobranchia</taxon>
        <taxon>Heteroconchia</taxon>
        <taxon>Euheterodonta</taxon>
        <taxon>Imparidentia</taxon>
        <taxon>Neoheterodontei</taxon>
        <taxon>Myida</taxon>
        <taxon>Dreissenoidea</taxon>
        <taxon>Dreissenidae</taxon>
        <taxon>Dreissena</taxon>
    </lineage>
</organism>
<reference evidence="1" key="1">
    <citation type="journal article" date="2019" name="bioRxiv">
        <title>The Genome of the Zebra Mussel, Dreissena polymorpha: A Resource for Invasive Species Research.</title>
        <authorList>
            <person name="McCartney M.A."/>
            <person name="Auch B."/>
            <person name="Kono T."/>
            <person name="Mallez S."/>
            <person name="Zhang Y."/>
            <person name="Obille A."/>
            <person name="Becker A."/>
            <person name="Abrahante J.E."/>
            <person name="Garbe J."/>
            <person name="Badalamenti J.P."/>
            <person name="Herman A."/>
            <person name="Mangelson H."/>
            <person name="Liachko I."/>
            <person name="Sullivan S."/>
            <person name="Sone E.D."/>
            <person name="Koren S."/>
            <person name="Silverstein K.A.T."/>
            <person name="Beckman K.B."/>
            <person name="Gohl D.M."/>
        </authorList>
    </citation>
    <scope>NUCLEOTIDE SEQUENCE</scope>
    <source>
        <strain evidence="1">Duluth1</strain>
        <tissue evidence="1">Whole animal</tissue>
    </source>
</reference>
<accession>A0A9D4DV49</accession>
<dbReference type="Proteomes" id="UP000828390">
    <property type="component" value="Unassembled WGS sequence"/>
</dbReference>
<sequence length="274" mass="31392">MNTKELHEREKCLYPLSDQTLGNIYTHETFYMITACNGTVNCFDFEQTPWGGLFPVYSPSYHTIYINEQCAVCNGLTDGKPWNPYIVCHGSIDIDAILSAVGLRTIASNCYVHFHYPHDDEFTISKLQCYKKRRDSCPDKVELNPNHMTVFEELGLDYDTVVDLCHSSLEFVYIQQRKSGGYRYFKNIFCFLCSGAPLPNKTCTLELVTKFGKFDFAMLLAGKPGVLNPTITPREACTVHDDNKSVCTKLESLKCVKNMFLILKRIYKRIYVTK</sequence>